<reference evidence="3" key="1">
    <citation type="submission" date="2016-11" db="UniProtKB">
        <authorList>
            <consortium name="WormBaseParasite"/>
        </authorList>
    </citation>
    <scope>IDENTIFICATION</scope>
</reference>
<proteinExistence type="predicted"/>
<accession>A0A1I7YND2</accession>
<feature type="compositionally biased region" description="Basic residues" evidence="1">
    <location>
        <begin position="65"/>
        <end position="75"/>
    </location>
</feature>
<protein>
    <submittedName>
        <fullName evidence="3">Myosin N-terminal SH3-like domain-containing protein</fullName>
    </submittedName>
</protein>
<dbReference type="AlphaFoldDB" id="A0A1I7YND2"/>
<dbReference type="Pfam" id="PF05867">
    <property type="entry name" value="DUF851"/>
    <property type="match status" value="1"/>
</dbReference>
<sequence>MWSIWGSLSSACNSLLQKTSDALSRTESKERIDTPPSLPSVTKVFRNMAPSKETTAADADETLQFRKRKKMRRPRRVNDEEDSWEQSTSETSEGSEKHSPTEHPKYATGAQPFPWRKIGTVFWVRGDPVLNDYTDVDLPIDEEVLEDVVRGKIKLEKPPITKTRFDPFADVKTMMKDNLHFSDKVVFANTVSSTLKFRPTTSMRLSISDETKSEHRQLKWKDTVTICQEKKSNTSNPLKDVVKISDITASMI</sequence>
<name>A0A1I7YND2_9BILA</name>
<evidence type="ECO:0000256" key="1">
    <source>
        <dbReference type="SAM" id="MobiDB-lite"/>
    </source>
</evidence>
<keyword evidence="2" id="KW-1185">Reference proteome</keyword>
<organism evidence="2 3">
    <name type="scientific">Steinernema glaseri</name>
    <dbReference type="NCBI Taxonomy" id="37863"/>
    <lineage>
        <taxon>Eukaryota</taxon>
        <taxon>Metazoa</taxon>
        <taxon>Ecdysozoa</taxon>
        <taxon>Nematoda</taxon>
        <taxon>Chromadorea</taxon>
        <taxon>Rhabditida</taxon>
        <taxon>Tylenchina</taxon>
        <taxon>Panagrolaimomorpha</taxon>
        <taxon>Strongyloidoidea</taxon>
        <taxon>Steinernematidae</taxon>
        <taxon>Steinernema</taxon>
    </lineage>
</organism>
<dbReference type="InterPro" id="IPR008569">
    <property type="entry name" value="DUF851"/>
</dbReference>
<feature type="region of interest" description="Disordered" evidence="1">
    <location>
        <begin position="48"/>
        <end position="110"/>
    </location>
</feature>
<evidence type="ECO:0000313" key="3">
    <source>
        <dbReference type="WBParaSite" id="L893_g1809.t1"/>
    </source>
</evidence>
<dbReference type="WBParaSite" id="L893_g1809.t1">
    <property type="protein sequence ID" value="L893_g1809.t1"/>
    <property type="gene ID" value="L893_g1809"/>
</dbReference>
<evidence type="ECO:0000313" key="2">
    <source>
        <dbReference type="Proteomes" id="UP000095287"/>
    </source>
</evidence>
<dbReference type="Proteomes" id="UP000095287">
    <property type="component" value="Unplaced"/>
</dbReference>
<feature type="compositionally biased region" description="Basic and acidic residues" evidence="1">
    <location>
        <begin position="94"/>
        <end position="105"/>
    </location>
</feature>